<dbReference type="AlphaFoldDB" id="A0A7Y0DZ37"/>
<protein>
    <submittedName>
        <fullName evidence="1">Uncharacterized protein</fullName>
    </submittedName>
</protein>
<gene>
    <name evidence="1" type="ORF">HH303_07075</name>
</gene>
<dbReference type="PROSITE" id="PS51257">
    <property type="entry name" value="PROKAR_LIPOPROTEIN"/>
    <property type="match status" value="1"/>
</dbReference>
<evidence type="ECO:0000313" key="1">
    <source>
        <dbReference type="EMBL" id="NMM44233.1"/>
    </source>
</evidence>
<dbReference type="Proteomes" id="UP000539372">
    <property type="component" value="Unassembled WGS sequence"/>
</dbReference>
<evidence type="ECO:0000313" key="2">
    <source>
        <dbReference type="Proteomes" id="UP000539372"/>
    </source>
</evidence>
<proteinExistence type="predicted"/>
<reference evidence="1 2" key="1">
    <citation type="submission" date="2020-04" db="EMBL/GenBank/DDBJ databases">
        <title>Rhodospirillaceae bacterium KN72 isolated from deep sea.</title>
        <authorList>
            <person name="Zhang D.-C."/>
        </authorList>
    </citation>
    <scope>NUCLEOTIDE SEQUENCE [LARGE SCALE GENOMIC DNA]</scope>
    <source>
        <strain evidence="1 2">KN72</strain>
    </source>
</reference>
<name>A0A7Y0DZ37_9PROT</name>
<comment type="caution">
    <text evidence="1">The sequence shown here is derived from an EMBL/GenBank/DDBJ whole genome shotgun (WGS) entry which is preliminary data.</text>
</comment>
<organism evidence="1 2">
    <name type="scientific">Pacificispira spongiicola</name>
    <dbReference type="NCBI Taxonomy" id="2729598"/>
    <lineage>
        <taxon>Bacteria</taxon>
        <taxon>Pseudomonadati</taxon>
        <taxon>Pseudomonadota</taxon>
        <taxon>Alphaproteobacteria</taxon>
        <taxon>Rhodospirillales</taxon>
        <taxon>Rhodospirillaceae</taxon>
        <taxon>Pacificispira</taxon>
    </lineage>
</organism>
<sequence length="682" mass="76457">MGWKLLALSSVFVSVAACKTVVVEYDDTVIQDNIKYGARQEAVHYSEFMKNAKSNEGYYRISARFLDVEHSELPGFVKQKARHPISIRDVCASQVEDLKQDKITGLMGIYTGDPIKFEDLGNVRDQINPGHYFVMLDPIHGKDEIKCHIDEQEYTVLSTRRWNTYDPVKVNFVMINSLKIDTKVEDVVDTLTGVFKFADPTGVVFKLSELTEAESAGTRIGDLLNAGLSEKSVLIKPQTFLIGQSAWDQKTRRYVEVSYFVKDTSSETPTIPKRTIGFVEVLFEARPSVLITGELKEGYPDFAGYTVANLPASSVDMLGTQINLNALLNQSLPSASEMPISSGDFNFRCQTLDGQLKTYFKLAEIDRAAVLSLFAERAMPNVFSSSTKVPSIVGLPPIPIFTYDESESEQLRERDAGLVKLRAVEQSLEQYLAAFQNSCLQGRTALMAKIGSRVGRLNEQATMRLETVRKRIEGFENAAFNILPPERVSETIRNRVHNAFYRVEGRNRVDADFSAWMEDGVFLRVRSPLAKIIANDEYDESSLGQGVNISRTDFIALTKTVWAQFGCYLNIANNESEEDRIPIAFSQFDLPGYDLMGLLEYFGDDIPDNNRISAVFLKYGSHTGDGRLPKVAEFRIVKIEKKQLDVLKARLPSNSDCLSQGGLWERTKTALESQVALLATRQ</sequence>
<keyword evidence="2" id="KW-1185">Reference proteome</keyword>
<dbReference type="EMBL" id="JABBNT010000002">
    <property type="protein sequence ID" value="NMM44233.1"/>
    <property type="molecule type" value="Genomic_DNA"/>
</dbReference>
<dbReference type="RefSeq" id="WP_169624530.1">
    <property type="nucleotide sequence ID" value="NZ_JABBNT010000002.1"/>
</dbReference>
<accession>A0A7Y0DZ37</accession>